<evidence type="ECO:0000256" key="1">
    <source>
        <dbReference type="SAM" id="MobiDB-lite"/>
    </source>
</evidence>
<protein>
    <submittedName>
        <fullName evidence="2">Uncharacterized protein</fullName>
    </submittedName>
</protein>
<dbReference type="STRING" id="47427.A0A2H3CVJ7"/>
<dbReference type="InParanoid" id="A0A2H3CVJ7"/>
<proteinExistence type="predicted"/>
<sequence length="285" mass="32460">MDDLTSNPLFILAVLDPPPPDCALLLWLRICVELGADHDIVKTTRRFFHSLPDLSSSKWNVAGRLLYLPEALETHTAVSKTIYIFQFMQRLQNEAELPEQNMLHRREQHITAICHTLLSLAGFDLGSEQKTPTNKLKLTTEPLSYSIDKFDFSVQITCGVPNVIISMGWKHPDVETQLEPVSWAFEVAYFLDEPTVFPPQFEKIEDTGFKSTALLVEFVQLMQEGLLELLWENIRDDHPDIRPTDEQNLHEQQTMHDTQEEGAEKTRARIRALAGYDAGANTSAE</sequence>
<dbReference type="Proteomes" id="UP000217790">
    <property type="component" value="Unassembled WGS sequence"/>
</dbReference>
<organism evidence="2 3">
    <name type="scientific">Armillaria gallica</name>
    <name type="common">Bulbous honey fungus</name>
    <name type="synonym">Armillaria bulbosa</name>
    <dbReference type="NCBI Taxonomy" id="47427"/>
    <lineage>
        <taxon>Eukaryota</taxon>
        <taxon>Fungi</taxon>
        <taxon>Dikarya</taxon>
        <taxon>Basidiomycota</taxon>
        <taxon>Agaricomycotina</taxon>
        <taxon>Agaricomycetes</taxon>
        <taxon>Agaricomycetidae</taxon>
        <taxon>Agaricales</taxon>
        <taxon>Marasmiineae</taxon>
        <taxon>Physalacriaceae</taxon>
        <taxon>Armillaria</taxon>
    </lineage>
</organism>
<reference evidence="3" key="1">
    <citation type="journal article" date="2017" name="Nat. Ecol. Evol.">
        <title>Genome expansion and lineage-specific genetic innovations in the forest pathogenic fungi Armillaria.</title>
        <authorList>
            <person name="Sipos G."/>
            <person name="Prasanna A.N."/>
            <person name="Walter M.C."/>
            <person name="O'Connor E."/>
            <person name="Balint B."/>
            <person name="Krizsan K."/>
            <person name="Kiss B."/>
            <person name="Hess J."/>
            <person name="Varga T."/>
            <person name="Slot J."/>
            <person name="Riley R."/>
            <person name="Boka B."/>
            <person name="Rigling D."/>
            <person name="Barry K."/>
            <person name="Lee J."/>
            <person name="Mihaltcheva S."/>
            <person name="LaButti K."/>
            <person name="Lipzen A."/>
            <person name="Waldron R."/>
            <person name="Moloney N.M."/>
            <person name="Sperisen C."/>
            <person name="Kredics L."/>
            <person name="Vagvoelgyi C."/>
            <person name="Patrignani A."/>
            <person name="Fitzpatrick D."/>
            <person name="Nagy I."/>
            <person name="Doyle S."/>
            <person name="Anderson J.B."/>
            <person name="Grigoriev I.V."/>
            <person name="Gueldener U."/>
            <person name="Muensterkoetter M."/>
            <person name="Nagy L.G."/>
        </authorList>
    </citation>
    <scope>NUCLEOTIDE SEQUENCE [LARGE SCALE GENOMIC DNA]</scope>
    <source>
        <strain evidence="3">Ar21-2</strain>
    </source>
</reference>
<dbReference type="OrthoDB" id="2951552at2759"/>
<evidence type="ECO:0000313" key="3">
    <source>
        <dbReference type="Proteomes" id="UP000217790"/>
    </source>
</evidence>
<accession>A0A2H3CVJ7</accession>
<keyword evidence="3" id="KW-1185">Reference proteome</keyword>
<dbReference type="AlphaFoldDB" id="A0A2H3CVJ7"/>
<name>A0A2H3CVJ7_ARMGA</name>
<dbReference type="EMBL" id="KZ293717">
    <property type="protein sequence ID" value="PBK82468.1"/>
    <property type="molecule type" value="Genomic_DNA"/>
</dbReference>
<evidence type="ECO:0000313" key="2">
    <source>
        <dbReference type="EMBL" id="PBK82468.1"/>
    </source>
</evidence>
<feature type="region of interest" description="Disordered" evidence="1">
    <location>
        <begin position="238"/>
        <end position="266"/>
    </location>
</feature>
<gene>
    <name evidence="2" type="ORF">ARMGADRAFT_1170939</name>
</gene>